<dbReference type="PANTHER" id="PTHR33116:SF86">
    <property type="entry name" value="REVERSE TRANSCRIPTASE DOMAIN-CONTAINING PROTEIN"/>
    <property type="match status" value="1"/>
</dbReference>
<dbReference type="AlphaFoldDB" id="A0ABD3D020"/>
<accession>A0ABD3D020</accession>
<dbReference type="EMBL" id="JAVIJP010000027">
    <property type="protein sequence ID" value="KAL3635610.1"/>
    <property type="molecule type" value="Genomic_DNA"/>
</dbReference>
<sequence>MPNKDKSMIHFSGNTDSCTKDAILNIFGFQDCDHKSKHLGLSFCKAKSKKVACSDTFDKLNSSLNGWKAKLLSQASKTVLINSIALALPSYSMSTIIFPKDFCYKMDGMIRKFWWGSNSNGNSLMLKCWDAICAPKSSGGLGFRRMADLNKALLSKLAWDISTQKDTTWIKLLTTKYLRGKLFLKDDISHHNVSRIWTDIYSCRDIIKKGAIFNVKTNSDLLIWSDPWIPTIPGFTPQTSSISNTLPVNLLKDLIDQRSATWN</sequence>
<evidence type="ECO:0000313" key="2">
    <source>
        <dbReference type="Proteomes" id="UP001632038"/>
    </source>
</evidence>
<dbReference type="Proteomes" id="UP001632038">
    <property type="component" value="Unassembled WGS sequence"/>
</dbReference>
<keyword evidence="2" id="KW-1185">Reference proteome</keyword>
<reference evidence="2" key="1">
    <citation type="journal article" date="2024" name="IScience">
        <title>Strigolactones Initiate the Formation of Haustorium-like Structures in Castilleja.</title>
        <authorList>
            <person name="Buerger M."/>
            <person name="Peterson D."/>
            <person name="Chory J."/>
        </authorList>
    </citation>
    <scope>NUCLEOTIDE SEQUENCE [LARGE SCALE GENOMIC DNA]</scope>
</reference>
<proteinExistence type="predicted"/>
<evidence type="ECO:0000313" key="1">
    <source>
        <dbReference type="EMBL" id="KAL3635610.1"/>
    </source>
</evidence>
<dbReference type="PANTHER" id="PTHR33116">
    <property type="entry name" value="REVERSE TRANSCRIPTASE ZINC-BINDING DOMAIN-CONTAINING PROTEIN-RELATED-RELATED"/>
    <property type="match status" value="1"/>
</dbReference>
<gene>
    <name evidence="1" type="ORF">CASFOL_020157</name>
</gene>
<organism evidence="1 2">
    <name type="scientific">Castilleja foliolosa</name>
    <dbReference type="NCBI Taxonomy" id="1961234"/>
    <lineage>
        <taxon>Eukaryota</taxon>
        <taxon>Viridiplantae</taxon>
        <taxon>Streptophyta</taxon>
        <taxon>Embryophyta</taxon>
        <taxon>Tracheophyta</taxon>
        <taxon>Spermatophyta</taxon>
        <taxon>Magnoliopsida</taxon>
        <taxon>eudicotyledons</taxon>
        <taxon>Gunneridae</taxon>
        <taxon>Pentapetalae</taxon>
        <taxon>asterids</taxon>
        <taxon>lamiids</taxon>
        <taxon>Lamiales</taxon>
        <taxon>Orobanchaceae</taxon>
        <taxon>Pedicularideae</taxon>
        <taxon>Castillejinae</taxon>
        <taxon>Castilleja</taxon>
    </lineage>
</organism>
<protein>
    <submittedName>
        <fullName evidence="1">Uncharacterized protein</fullName>
    </submittedName>
</protein>
<comment type="caution">
    <text evidence="1">The sequence shown here is derived from an EMBL/GenBank/DDBJ whole genome shotgun (WGS) entry which is preliminary data.</text>
</comment>
<name>A0ABD3D020_9LAMI</name>